<comment type="subcellular location">
    <subcellularLocation>
        <location evidence="3">Cytoplasm</location>
    </subcellularLocation>
</comment>
<dbReference type="InterPro" id="IPR011032">
    <property type="entry name" value="GroES-like_sf"/>
</dbReference>
<dbReference type="PANTHER" id="PTHR10772:SF58">
    <property type="entry name" value="CO-CHAPERONIN GROES"/>
    <property type="match status" value="1"/>
</dbReference>
<accession>A0ABV6DIB9</accession>
<dbReference type="SUPFAM" id="SSF50129">
    <property type="entry name" value="GroES-like"/>
    <property type="match status" value="1"/>
</dbReference>
<dbReference type="SMART" id="SM00883">
    <property type="entry name" value="Cpn10"/>
    <property type="match status" value="1"/>
</dbReference>
<dbReference type="HAMAP" id="MF_00580">
    <property type="entry name" value="CH10"/>
    <property type="match status" value="1"/>
</dbReference>
<feature type="region of interest" description="Disordered" evidence="5">
    <location>
        <begin position="1"/>
        <end position="22"/>
    </location>
</feature>
<evidence type="ECO:0000313" key="7">
    <source>
        <dbReference type="Proteomes" id="UP001589776"/>
    </source>
</evidence>
<evidence type="ECO:0000256" key="3">
    <source>
        <dbReference type="HAMAP-Rule" id="MF_00580"/>
    </source>
</evidence>
<keyword evidence="7" id="KW-1185">Reference proteome</keyword>
<dbReference type="Proteomes" id="UP001589776">
    <property type="component" value="Unassembled WGS sequence"/>
</dbReference>
<feature type="compositionally biased region" description="Basic and acidic residues" evidence="5">
    <location>
        <begin position="1"/>
        <end position="10"/>
    </location>
</feature>
<dbReference type="EMBL" id="JBHLWN010000029">
    <property type="protein sequence ID" value="MFC0212373.1"/>
    <property type="molecule type" value="Genomic_DNA"/>
</dbReference>
<dbReference type="InterPro" id="IPR020818">
    <property type="entry name" value="Chaperonin_GroES"/>
</dbReference>
<dbReference type="NCBIfam" id="NF001533">
    <property type="entry name" value="PRK00364.2-4"/>
    <property type="match status" value="1"/>
</dbReference>
<dbReference type="PRINTS" id="PR00297">
    <property type="entry name" value="CHAPERONIN10"/>
</dbReference>
<comment type="similarity">
    <text evidence="1 3 4">Belongs to the GroES chaperonin family.</text>
</comment>
<evidence type="ECO:0000313" key="6">
    <source>
        <dbReference type="EMBL" id="MFC0212373.1"/>
    </source>
</evidence>
<dbReference type="PANTHER" id="PTHR10772">
    <property type="entry name" value="10 KDA HEAT SHOCK PROTEIN"/>
    <property type="match status" value="1"/>
</dbReference>
<proteinExistence type="inferred from homology"/>
<keyword evidence="3" id="KW-0963">Cytoplasm</keyword>
<organism evidence="6 7">
    <name type="scientific">Paenibacillus chartarius</name>
    <dbReference type="NCBI Taxonomy" id="747481"/>
    <lineage>
        <taxon>Bacteria</taxon>
        <taxon>Bacillati</taxon>
        <taxon>Bacillota</taxon>
        <taxon>Bacilli</taxon>
        <taxon>Bacillales</taxon>
        <taxon>Paenibacillaceae</taxon>
        <taxon>Paenibacillus</taxon>
    </lineage>
</organism>
<evidence type="ECO:0000256" key="2">
    <source>
        <dbReference type="ARBA" id="ARBA00023186"/>
    </source>
</evidence>
<protein>
    <recommendedName>
        <fullName evidence="3">Co-chaperonin GroES</fullName>
    </recommendedName>
    <alternativeName>
        <fullName evidence="3">10 kDa chaperonin</fullName>
    </alternativeName>
    <alternativeName>
        <fullName evidence="3">Chaperonin-10</fullName>
        <shortName evidence="3">Cpn10</shortName>
    </alternativeName>
</protein>
<dbReference type="CDD" id="cd00320">
    <property type="entry name" value="cpn10"/>
    <property type="match status" value="1"/>
</dbReference>
<comment type="caution">
    <text evidence="6">The sequence shown here is derived from an EMBL/GenBank/DDBJ whole genome shotgun (WGS) entry which is preliminary data.</text>
</comment>
<dbReference type="InterPro" id="IPR018369">
    <property type="entry name" value="Chaprnonin_Cpn10_CS"/>
</dbReference>
<evidence type="ECO:0000256" key="5">
    <source>
        <dbReference type="SAM" id="MobiDB-lite"/>
    </source>
</evidence>
<evidence type="ECO:0000256" key="4">
    <source>
        <dbReference type="RuleBase" id="RU000535"/>
    </source>
</evidence>
<dbReference type="RefSeq" id="WP_377469524.1">
    <property type="nucleotide sequence ID" value="NZ_JBHLWN010000029.1"/>
</dbReference>
<name>A0ABV6DIB9_9BACL</name>
<dbReference type="PROSITE" id="PS00681">
    <property type="entry name" value="CHAPERONINS_CPN10"/>
    <property type="match status" value="1"/>
</dbReference>
<dbReference type="NCBIfam" id="NF001534">
    <property type="entry name" value="PRK00364.2-5"/>
    <property type="match status" value="1"/>
</dbReference>
<dbReference type="InterPro" id="IPR037124">
    <property type="entry name" value="Chaperonin_GroES_sf"/>
</dbReference>
<reference evidence="6 7" key="1">
    <citation type="submission" date="2024-09" db="EMBL/GenBank/DDBJ databases">
        <authorList>
            <person name="Sun Q."/>
            <person name="Mori K."/>
        </authorList>
    </citation>
    <scope>NUCLEOTIDE SEQUENCE [LARGE SCALE GENOMIC DNA]</scope>
    <source>
        <strain evidence="6 7">CCM 7759</strain>
    </source>
</reference>
<gene>
    <name evidence="3 6" type="primary">groES</name>
    <name evidence="3" type="synonym">groS</name>
    <name evidence="6" type="ORF">ACFFK0_07850</name>
</gene>
<evidence type="ECO:0000256" key="1">
    <source>
        <dbReference type="ARBA" id="ARBA00006975"/>
    </source>
</evidence>
<dbReference type="NCBIfam" id="NF001531">
    <property type="entry name" value="PRK00364.2-2"/>
    <property type="match status" value="1"/>
</dbReference>
<comment type="subunit">
    <text evidence="3">Heptamer of 7 subunits arranged in a ring. Interacts with the chaperonin GroEL.</text>
</comment>
<dbReference type="Gene3D" id="2.30.33.40">
    <property type="entry name" value="GroES chaperonin"/>
    <property type="match status" value="1"/>
</dbReference>
<sequence>MLKPLGDRVVIEPQQQEETTAGGIVIPDKAKEKPVRGTVIAVGRGRMENGQAVAPEVKVGDVVMYNKYSGTEIKQDGKTYLVMRESDILAVLVPSAEKELVANG</sequence>
<comment type="function">
    <text evidence="3 4">Together with the chaperonin GroEL, plays an essential role in assisting protein folding. The GroEL-GroES system forms a nano-cage that allows encapsulation of the non-native substrate proteins and provides a physical environment optimized to promote and accelerate protein folding. GroES binds to the apical surface of the GroEL ring, thereby capping the opening of the GroEL channel.</text>
</comment>
<dbReference type="Pfam" id="PF00166">
    <property type="entry name" value="Cpn10"/>
    <property type="match status" value="1"/>
</dbReference>
<keyword evidence="2 3" id="KW-0143">Chaperone</keyword>